<organism evidence="1 2">
    <name type="scientific">Streptomyces cavernicola</name>
    <dbReference type="NCBI Taxonomy" id="3043613"/>
    <lineage>
        <taxon>Bacteria</taxon>
        <taxon>Bacillati</taxon>
        <taxon>Actinomycetota</taxon>
        <taxon>Actinomycetes</taxon>
        <taxon>Kitasatosporales</taxon>
        <taxon>Streptomycetaceae</taxon>
        <taxon>Streptomyces</taxon>
    </lineage>
</organism>
<sequence>MEEAWRTAHANPYYRRTMRYGGERIMPFLQDAGLVGGPGLPLWRKAYLLQQPRRSSVNSPSSACH</sequence>
<reference evidence="1 2" key="1">
    <citation type="submission" date="2023-05" db="EMBL/GenBank/DDBJ databases">
        <title>Draft genome sequence of Streptomyces sp. B-S-A6 isolated from a cave soil in Thailand.</title>
        <authorList>
            <person name="Chamroensaksri N."/>
            <person name="Muangham S."/>
        </authorList>
    </citation>
    <scope>NUCLEOTIDE SEQUENCE [LARGE SCALE GENOMIC DNA]</scope>
    <source>
        <strain evidence="1 2">B-S-A6</strain>
    </source>
</reference>
<proteinExistence type="predicted"/>
<comment type="caution">
    <text evidence="1">The sequence shown here is derived from an EMBL/GenBank/DDBJ whole genome shotgun (WGS) entry which is preliminary data.</text>
</comment>
<name>A0ABT6SDB4_9ACTN</name>
<accession>A0ABT6SDB4</accession>
<evidence type="ECO:0000313" key="1">
    <source>
        <dbReference type="EMBL" id="MDI3406186.1"/>
    </source>
</evidence>
<keyword evidence="2" id="KW-1185">Reference proteome</keyword>
<evidence type="ECO:0000313" key="2">
    <source>
        <dbReference type="Proteomes" id="UP001223978"/>
    </source>
</evidence>
<gene>
    <name evidence="1" type="ORF">QIS96_20505</name>
</gene>
<dbReference type="Proteomes" id="UP001223978">
    <property type="component" value="Unassembled WGS sequence"/>
</dbReference>
<dbReference type="EMBL" id="JASCIQ010000021">
    <property type="protein sequence ID" value="MDI3406186.1"/>
    <property type="molecule type" value="Genomic_DNA"/>
</dbReference>
<protein>
    <submittedName>
        <fullName evidence="1">Uncharacterized protein</fullName>
    </submittedName>
</protein>
<dbReference type="RefSeq" id="WP_282544205.1">
    <property type="nucleotide sequence ID" value="NZ_JASCIQ010000021.1"/>
</dbReference>